<feature type="domain" description="Glycosyltransferase 2-like" evidence="1">
    <location>
        <begin position="20"/>
        <end position="152"/>
    </location>
</feature>
<organism evidence="2 3">
    <name type="scientific">Acinetobacter johnsonii</name>
    <dbReference type="NCBI Taxonomy" id="40214"/>
    <lineage>
        <taxon>Bacteria</taxon>
        <taxon>Pseudomonadati</taxon>
        <taxon>Pseudomonadota</taxon>
        <taxon>Gammaproteobacteria</taxon>
        <taxon>Moraxellales</taxon>
        <taxon>Moraxellaceae</taxon>
        <taxon>Acinetobacter</taxon>
    </lineage>
</organism>
<dbReference type="PANTHER" id="PTHR43179">
    <property type="entry name" value="RHAMNOSYLTRANSFERASE WBBL"/>
    <property type="match status" value="1"/>
</dbReference>
<dbReference type="PANTHER" id="PTHR43179:SF10">
    <property type="entry name" value="GLYCOSYL TRANSFERASE"/>
    <property type="match status" value="1"/>
</dbReference>
<proteinExistence type="predicted"/>
<name>A0AA42IDF7_ACIJO</name>
<dbReference type="InterPro" id="IPR029044">
    <property type="entry name" value="Nucleotide-diphossugar_trans"/>
</dbReference>
<dbReference type="InterPro" id="IPR001173">
    <property type="entry name" value="Glyco_trans_2-like"/>
</dbReference>
<protein>
    <submittedName>
        <fullName evidence="2">Glycosyltransferase family 2 protein</fullName>
    </submittedName>
</protein>
<evidence type="ECO:0000259" key="1">
    <source>
        <dbReference type="Pfam" id="PF00535"/>
    </source>
</evidence>
<dbReference type="Proteomes" id="UP001161099">
    <property type="component" value="Unassembled WGS sequence"/>
</dbReference>
<dbReference type="SUPFAM" id="SSF53448">
    <property type="entry name" value="Nucleotide-diphospho-sugar transferases"/>
    <property type="match status" value="1"/>
</dbReference>
<sequence>MATDTPNQTTTSNINVIASIVIYNHSYQELKPTLDSLINAPSIHKVILVDNSASDWANTFVHEKVVYLKSQGNFGFGYGHNLAIKQYAKDSDYFLICNPDIAFDNIQFEKLLSFASENKAGLYLPRIFKGDGTDQHGARLLPTPMNLFARRFSPALGEKLDQKYLLKKFSIERPIFAPNLIGCFMLFSSHSLLELGGFDERFFMYMEDVDLSRRCAEKYGAIYYPQAHVTHLHEQGSYKNKTLLKAHLKSAYQYFNKWGWFFDSGRQKINDQCVKQFD</sequence>
<comment type="caution">
    <text evidence="2">The sequence shown here is derived from an EMBL/GenBank/DDBJ whole genome shotgun (WGS) entry which is preliminary data.</text>
</comment>
<dbReference type="EMBL" id="JAOCDR010000010">
    <property type="protein sequence ID" value="MDH0655836.1"/>
    <property type="molecule type" value="Genomic_DNA"/>
</dbReference>
<dbReference type="Pfam" id="PF00535">
    <property type="entry name" value="Glycos_transf_2"/>
    <property type="match status" value="1"/>
</dbReference>
<evidence type="ECO:0000313" key="2">
    <source>
        <dbReference type="EMBL" id="MDH0655836.1"/>
    </source>
</evidence>
<accession>A0AA42IDF7</accession>
<dbReference type="AlphaFoldDB" id="A0AA42IDF7"/>
<evidence type="ECO:0000313" key="3">
    <source>
        <dbReference type="Proteomes" id="UP001161099"/>
    </source>
</evidence>
<gene>
    <name evidence="2" type="ORF">N5D11_06865</name>
</gene>
<dbReference type="RefSeq" id="WP_279698158.1">
    <property type="nucleotide sequence ID" value="NZ_JAOCDR010000010.1"/>
</dbReference>
<reference evidence="2" key="1">
    <citation type="submission" date="2022-09" db="EMBL/GenBank/DDBJ databases">
        <title>Intensive care unit water sources are persistently colonized with multi-drug resistant bacteria and are the site of extensive horizontal gene transfer of antibiotic resistance genes.</title>
        <authorList>
            <person name="Diorio-Toth L."/>
        </authorList>
    </citation>
    <scope>NUCLEOTIDE SEQUENCE</scope>
    <source>
        <strain evidence="2">GD03851</strain>
    </source>
</reference>
<dbReference type="Gene3D" id="3.90.550.10">
    <property type="entry name" value="Spore Coat Polysaccharide Biosynthesis Protein SpsA, Chain A"/>
    <property type="match status" value="1"/>
</dbReference>